<reference evidence="2 3" key="1">
    <citation type="journal article" date="2015" name="Nature">
        <title>rRNA introns, odd ribosomes, and small enigmatic genomes across a large radiation of phyla.</title>
        <authorList>
            <person name="Brown C.T."/>
            <person name="Hug L.A."/>
            <person name="Thomas B.C."/>
            <person name="Sharon I."/>
            <person name="Castelle C.J."/>
            <person name="Singh A."/>
            <person name="Wilkins M.J."/>
            <person name="Williams K.H."/>
            <person name="Banfield J.F."/>
        </authorList>
    </citation>
    <scope>NUCLEOTIDE SEQUENCE [LARGE SCALE GENOMIC DNA]</scope>
</reference>
<evidence type="ECO:0000313" key="3">
    <source>
        <dbReference type="Proteomes" id="UP000034705"/>
    </source>
</evidence>
<sequence length="163" mass="18333">MLFTHKDMDYLLVASLGGLIAFIFSLPAILLEIIEHGKANDLPLLIDMKTVFRRRLNSKEIFWAALLLEILLGVGFGVAYVFFTSHDWLLVTHAPYSLASLILFALGAFAVTGVFLFPALGMGLFGRKEGRLVWLELLSSFLLISFALWLVILYYQPVYFGNI</sequence>
<feature type="transmembrane region" description="Helical" evidence="1">
    <location>
        <begin position="95"/>
        <end position="120"/>
    </location>
</feature>
<feature type="transmembrane region" description="Helical" evidence="1">
    <location>
        <begin position="132"/>
        <end position="155"/>
    </location>
</feature>
<evidence type="ECO:0000256" key="1">
    <source>
        <dbReference type="SAM" id="Phobius"/>
    </source>
</evidence>
<accession>A0A0G1RLR2</accession>
<keyword evidence="1" id="KW-0812">Transmembrane</keyword>
<name>A0A0G1RLR2_9BACT</name>
<organism evidence="2 3">
    <name type="scientific">Candidatus Uhrbacteria bacterium GW2011_GWF2_46_218</name>
    <dbReference type="NCBI Taxonomy" id="1619001"/>
    <lineage>
        <taxon>Bacteria</taxon>
        <taxon>Candidatus Uhriibacteriota</taxon>
    </lineage>
</organism>
<proteinExistence type="predicted"/>
<evidence type="ECO:0000313" key="2">
    <source>
        <dbReference type="EMBL" id="KKU30913.1"/>
    </source>
</evidence>
<protein>
    <submittedName>
        <fullName evidence="2">Uncharacterized protein</fullName>
    </submittedName>
</protein>
<dbReference type="EMBL" id="LCMG01000032">
    <property type="protein sequence ID" value="KKU30913.1"/>
    <property type="molecule type" value="Genomic_DNA"/>
</dbReference>
<feature type="transmembrane region" description="Helical" evidence="1">
    <location>
        <begin position="61"/>
        <end position="83"/>
    </location>
</feature>
<keyword evidence="1" id="KW-1133">Transmembrane helix</keyword>
<gene>
    <name evidence="2" type="ORF">UX45_C0032G0007</name>
</gene>
<dbReference type="Proteomes" id="UP000034705">
    <property type="component" value="Unassembled WGS sequence"/>
</dbReference>
<keyword evidence="1" id="KW-0472">Membrane</keyword>
<feature type="transmembrane region" description="Helical" evidence="1">
    <location>
        <begin position="12"/>
        <end position="34"/>
    </location>
</feature>
<dbReference type="AlphaFoldDB" id="A0A0G1RLR2"/>
<comment type="caution">
    <text evidence="2">The sequence shown here is derived from an EMBL/GenBank/DDBJ whole genome shotgun (WGS) entry which is preliminary data.</text>
</comment>